<proteinExistence type="predicted"/>
<dbReference type="EMBL" id="FZQP02002225">
    <property type="protein sequence ID" value="VVC95082.1"/>
    <property type="molecule type" value="Genomic_DNA"/>
</dbReference>
<organism evidence="1 2">
    <name type="scientific">Leptidea sinapis</name>
    <dbReference type="NCBI Taxonomy" id="189913"/>
    <lineage>
        <taxon>Eukaryota</taxon>
        <taxon>Metazoa</taxon>
        <taxon>Ecdysozoa</taxon>
        <taxon>Arthropoda</taxon>
        <taxon>Hexapoda</taxon>
        <taxon>Insecta</taxon>
        <taxon>Pterygota</taxon>
        <taxon>Neoptera</taxon>
        <taxon>Endopterygota</taxon>
        <taxon>Lepidoptera</taxon>
        <taxon>Glossata</taxon>
        <taxon>Ditrysia</taxon>
        <taxon>Papilionoidea</taxon>
        <taxon>Pieridae</taxon>
        <taxon>Dismorphiinae</taxon>
        <taxon>Leptidea</taxon>
    </lineage>
</organism>
<gene>
    <name evidence="1" type="ORF">LSINAPIS_LOCUS6879</name>
</gene>
<dbReference type="Proteomes" id="UP000324832">
    <property type="component" value="Unassembled WGS sequence"/>
</dbReference>
<name>A0A5E4QBR1_9NEOP</name>
<reference evidence="1 2" key="1">
    <citation type="submission" date="2017-07" db="EMBL/GenBank/DDBJ databases">
        <authorList>
            <person name="Talla V."/>
            <person name="Backstrom N."/>
        </authorList>
    </citation>
    <scope>NUCLEOTIDE SEQUENCE [LARGE SCALE GENOMIC DNA]</scope>
</reference>
<evidence type="ECO:0000313" key="1">
    <source>
        <dbReference type="EMBL" id="VVC95082.1"/>
    </source>
</evidence>
<accession>A0A5E4QBR1</accession>
<sequence>MVPPWLEWNSCSLGKPSDNHVILIKTMSVLGTYLHRRRKELSFANMPFMAAIQQIFVRVYYVLGQDFYVIDLQEFHNNQPMAASFGQLNYIAAVIYTNLSDIKVLLLSTNEVLIKLRFINLSNSEKFQALIAAGTLRFVLPPFISNALLRTVTLGTNYSIFM</sequence>
<evidence type="ECO:0000313" key="2">
    <source>
        <dbReference type="Proteomes" id="UP000324832"/>
    </source>
</evidence>
<protein>
    <submittedName>
        <fullName evidence="1">Uncharacterized protein</fullName>
    </submittedName>
</protein>
<dbReference type="AlphaFoldDB" id="A0A5E4QBR1"/>
<keyword evidence="2" id="KW-1185">Reference proteome</keyword>